<protein>
    <submittedName>
        <fullName evidence="1">Uncharacterized protein</fullName>
    </submittedName>
</protein>
<comment type="caution">
    <text evidence="1">The sequence shown here is derived from an EMBL/GenBank/DDBJ whole genome shotgun (WGS) entry which is preliminary data.</text>
</comment>
<sequence>MDPVKIRCIFCIFLPSFCDLHEAEGGRRGVDILAVPSCLAALDCVLRSATNLHTLHSSASPNHGGKVRGLADTYNVSLSTLSPQSPHPRLPCSTLLLCASPHHLS</sequence>
<proteinExistence type="predicted"/>
<evidence type="ECO:0000313" key="2">
    <source>
        <dbReference type="Proteomes" id="UP000324222"/>
    </source>
</evidence>
<gene>
    <name evidence="1" type="ORF">E2C01_097923</name>
</gene>
<dbReference type="AlphaFoldDB" id="A0A5B7K652"/>
<accession>A0A5B7K652</accession>
<reference evidence="1 2" key="1">
    <citation type="submission" date="2019-05" db="EMBL/GenBank/DDBJ databases">
        <title>Another draft genome of Portunus trituberculatus and its Hox gene families provides insights of decapod evolution.</title>
        <authorList>
            <person name="Jeong J.-H."/>
            <person name="Song I."/>
            <person name="Kim S."/>
            <person name="Choi T."/>
            <person name="Kim D."/>
            <person name="Ryu S."/>
            <person name="Kim W."/>
        </authorList>
    </citation>
    <scope>NUCLEOTIDE SEQUENCE [LARGE SCALE GENOMIC DNA]</scope>
    <source>
        <tissue evidence="1">Muscle</tissue>
    </source>
</reference>
<evidence type="ECO:0000313" key="1">
    <source>
        <dbReference type="EMBL" id="MPD02346.1"/>
    </source>
</evidence>
<dbReference type="EMBL" id="VSRR010131030">
    <property type="protein sequence ID" value="MPD02346.1"/>
    <property type="molecule type" value="Genomic_DNA"/>
</dbReference>
<keyword evidence="2" id="KW-1185">Reference proteome</keyword>
<name>A0A5B7K652_PORTR</name>
<organism evidence="1 2">
    <name type="scientific">Portunus trituberculatus</name>
    <name type="common">Swimming crab</name>
    <name type="synonym">Neptunus trituberculatus</name>
    <dbReference type="NCBI Taxonomy" id="210409"/>
    <lineage>
        <taxon>Eukaryota</taxon>
        <taxon>Metazoa</taxon>
        <taxon>Ecdysozoa</taxon>
        <taxon>Arthropoda</taxon>
        <taxon>Crustacea</taxon>
        <taxon>Multicrustacea</taxon>
        <taxon>Malacostraca</taxon>
        <taxon>Eumalacostraca</taxon>
        <taxon>Eucarida</taxon>
        <taxon>Decapoda</taxon>
        <taxon>Pleocyemata</taxon>
        <taxon>Brachyura</taxon>
        <taxon>Eubrachyura</taxon>
        <taxon>Portunoidea</taxon>
        <taxon>Portunidae</taxon>
        <taxon>Portuninae</taxon>
        <taxon>Portunus</taxon>
    </lineage>
</organism>
<dbReference type="Proteomes" id="UP000324222">
    <property type="component" value="Unassembled WGS sequence"/>
</dbReference>